<name>A0ACD5V895_AVESA</name>
<sequence length="168" mass="17158">MAGMDHGGGGARGPSNYLDLLLAQLSPCTHVKAEQHSTASPERHPASAAVDGAEPHGGGADQKPSSSAMVLGEGGGGSVQVQPTRRRRGRPPGSKNKPKPPIIVTRDSPYAFHSHILEVAAGADVAECLAEYARRRGRGVCVLSGNGSVTNVALRQPGGLVATLVGKC</sequence>
<dbReference type="Proteomes" id="UP001732700">
    <property type="component" value="Chromosome 2D"/>
</dbReference>
<organism evidence="1 2">
    <name type="scientific">Avena sativa</name>
    <name type="common">Oat</name>
    <dbReference type="NCBI Taxonomy" id="4498"/>
    <lineage>
        <taxon>Eukaryota</taxon>
        <taxon>Viridiplantae</taxon>
        <taxon>Streptophyta</taxon>
        <taxon>Embryophyta</taxon>
        <taxon>Tracheophyta</taxon>
        <taxon>Spermatophyta</taxon>
        <taxon>Magnoliopsida</taxon>
        <taxon>Liliopsida</taxon>
        <taxon>Poales</taxon>
        <taxon>Poaceae</taxon>
        <taxon>BOP clade</taxon>
        <taxon>Pooideae</taxon>
        <taxon>Poodae</taxon>
        <taxon>Poeae</taxon>
        <taxon>Poeae Chloroplast Group 1 (Aveneae type)</taxon>
        <taxon>Aveninae</taxon>
        <taxon>Avena</taxon>
    </lineage>
</organism>
<proteinExistence type="predicted"/>
<reference evidence="1" key="2">
    <citation type="submission" date="2025-09" db="UniProtKB">
        <authorList>
            <consortium name="EnsemblPlants"/>
        </authorList>
    </citation>
    <scope>IDENTIFICATION</scope>
</reference>
<reference evidence="1" key="1">
    <citation type="submission" date="2021-05" db="EMBL/GenBank/DDBJ databases">
        <authorList>
            <person name="Scholz U."/>
            <person name="Mascher M."/>
            <person name="Fiebig A."/>
        </authorList>
    </citation>
    <scope>NUCLEOTIDE SEQUENCE [LARGE SCALE GENOMIC DNA]</scope>
</reference>
<dbReference type="EnsemblPlants" id="AVESA.00010b.r2.2DG0398560.1">
    <property type="protein sequence ID" value="AVESA.00010b.r2.2DG0398560.1.CDS.1"/>
    <property type="gene ID" value="AVESA.00010b.r2.2DG0398560"/>
</dbReference>
<protein>
    <submittedName>
        <fullName evidence="1">Uncharacterized protein</fullName>
    </submittedName>
</protein>
<accession>A0ACD5V895</accession>
<keyword evidence="2" id="KW-1185">Reference proteome</keyword>
<evidence type="ECO:0000313" key="2">
    <source>
        <dbReference type="Proteomes" id="UP001732700"/>
    </source>
</evidence>
<evidence type="ECO:0000313" key="1">
    <source>
        <dbReference type="EnsemblPlants" id="AVESA.00010b.r2.2DG0398560.1.CDS.1"/>
    </source>
</evidence>